<dbReference type="OrthoDB" id="9792992at2"/>
<protein>
    <submittedName>
        <fullName evidence="3">Histidine kinase internal region</fullName>
    </submittedName>
</protein>
<feature type="transmembrane region" description="Helical" evidence="1">
    <location>
        <begin position="77"/>
        <end position="100"/>
    </location>
</feature>
<gene>
    <name evidence="3" type="ordered locus">Phep_2254</name>
</gene>
<keyword evidence="1" id="KW-0812">Transmembrane</keyword>
<feature type="transmembrane region" description="Helical" evidence="1">
    <location>
        <begin position="120"/>
        <end position="140"/>
    </location>
</feature>
<keyword evidence="1" id="KW-1133">Transmembrane helix</keyword>
<name>C6XY40_PEDHD</name>
<evidence type="ECO:0000259" key="2">
    <source>
        <dbReference type="Pfam" id="PF06580"/>
    </source>
</evidence>
<dbReference type="InterPro" id="IPR050640">
    <property type="entry name" value="Bact_2-comp_sensor_kinase"/>
</dbReference>
<dbReference type="GO" id="GO:0000155">
    <property type="term" value="F:phosphorelay sensor kinase activity"/>
    <property type="evidence" value="ECO:0007669"/>
    <property type="project" value="InterPro"/>
</dbReference>
<evidence type="ECO:0000313" key="4">
    <source>
        <dbReference type="Proteomes" id="UP000000852"/>
    </source>
</evidence>
<keyword evidence="3" id="KW-0808">Transferase</keyword>
<feature type="domain" description="Signal transduction histidine kinase internal region" evidence="2">
    <location>
        <begin position="175"/>
        <end position="253"/>
    </location>
</feature>
<proteinExistence type="predicted"/>
<reference evidence="3 4" key="1">
    <citation type="journal article" date="2009" name="Stand. Genomic Sci.">
        <title>Complete genome sequence of Pedobacter heparinus type strain (HIM 762-3).</title>
        <authorList>
            <person name="Han C."/>
            <person name="Spring S."/>
            <person name="Lapidus A."/>
            <person name="Del Rio T.G."/>
            <person name="Tice H."/>
            <person name="Copeland A."/>
            <person name="Cheng J.F."/>
            <person name="Lucas S."/>
            <person name="Chen F."/>
            <person name="Nolan M."/>
            <person name="Bruce D."/>
            <person name="Goodwin L."/>
            <person name="Pitluck S."/>
            <person name="Ivanova N."/>
            <person name="Mavromatis K."/>
            <person name="Mikhailova N."/>
            <person name="Pati A."/>
            <person name="Chen A."/>
            <person name="Palaniappan K."/>
            <person name="Land M."/>
            <person name="Hauser L."/>
            <person name="Chang Y.J."/>
            <person name="Jeffries C.C."/>
            <person name="Saunders E."/>
            <person name="Chertkov O."/>
            <person name="Brettin T."/>
            <person name="Goker M."/>
            <person name="Rohde M."/>
            <person name="Bristow J."/>
            <person name="Eisen J.A."/>
            <person name="Markowitz V."/>
            <person name="Hugenholtz P."/>
            <person name="Kyrpides N.C."/>
            <person name="Klenk H.P."/>
            <person name="Detter J.C."/>
        </authorList>
    </citation>
    <scope>NUCLEOTIDE SEQUENCE [LARGE SCALE GENOMIC DNA]</scope>
    <source>
        <strain evidence="4">ATCC 13125 / DSM 2366 / CIP 104194 / JCM 7457 / NBRC 12017 / NCIMB 9290 / NRRL B-14731 / HIM 762-3</strain>
    </source>
</reference>
<dbReference type="InterPro" id="IPR010559">
    <property type="entry name" value="Sig_transdc_His_kin_internal"/>
</dbReference>
<feature type="transmembrane region" description="Helical" evidence="1">
    <location>
        <begin position="46"/>
        <end position="65"/>
    </location>
</feature>
<dbReference type="STRING" id="485917.Phep_2254"/>
<dbReference type="GO" id="GO:0016020">
    <property type="term" value="C:membrane"/>
    <property type="evidence" value="ECO:0007669"/>
    <property type="project" value="InterPro"/>
</dbReference>
<evidence type="ECO:0000313" key="3">
    <source>
        <dbReference type="EMBL" id="ACU04458.1"/>
    </source>
</evidence>
<sequence length="362" mass="41923">MKEAFTRCFNFLYKHRIHFIAWFFFIFYEVIISGILRGYFATAGNYVLFYVLNICLFYFHAYVIMPAAKSHTKHGIWLLPLLIVIEVVFYVPFSILLAGFLNKYAGLMLVAPATLTKTAVVTSVWRTIYFILFSSGYYYLVNYLKERKITQEAEKEKLIMIIENQNVQAELIKSQYARLKAQINPHFLFNTLSFIYASARKKAPEAAEAIITLTDMMRYSIQDDDEKIFTDIALEIEQIENLIKLYQIKSETKLNVILEYDADLAKIQIIPLVLITLVENVFKHGDLLQEAHPALISINLAHNILIIETRNLINLNGSVISHNIGLDNIKKRIQMVYGDKAFLQTDRDKSNYFNVLLSIELN</sequence>
<dbReference type="RefSeq" id="WP_015808071.1">
    <property type="nucleotide sequence ID" value="NC_013061.1"/>
</dbReference>
<dbReference type="AlphaFoldDB" id="C6XY40"/>
<dbReference type="Proteomes" id="UP000000852">
    <property type="component" value="Chromosome"/>
</dbReference>
<keyword evidence="1" id="KW-0472">Membrane</keyword>
<accession>C6XY40</accession>
<dbReference type="EMBL" id="CP001681">
    <property type="protein sequence ID" value="ACU04458.1"/>
    <property type="molecule type" value="Genomic_DNA"/>
</dbReference>
<keyword evidence="4" id="KW-1185">Reference proteome</keyword>
<keyword evidence="3" id="KW-0418">Kinase</keyword>
<feature type="transmembrane region" description="Helical" evidence="1">
    <location>
        <begin position="20"/>
        <end position="40"/>
    </location>
</feature>
<evidence type="ECO:0000256" key="1">
    <source>
        <dbReference type="SAM" id="Phobius"/>
    </source>
</evidence>
<dbReference type="HOGENOM" id="CLU_020473_1_0_10"/>
<dbReference type="KEGG" id="phe:Phep_2254"/>
<dbReference type="Pfam" id="PF06580">
    <property type="entry name" value="His_kinase"/>
    <property type="match status" value="1"/>
</dbReference>
<organism evidence="3 4">
    <name type="scientific">Pedobacter heparinus (strain ATCC 13125 / DSM 2366 / CIP 104194 / JCM 7457 / NBRC 12017 / NCIMB 9290 / NRRL B-14731 / HIM 762-3)</name>
    <dbReference type="NCBI Taxonomy" id="485917"/>
    <lineage>
        <taxon>Bacteria</taxon>
        <taxon>Pseudomonadati</taxon>
        <taxon>Bacteroidota</taxon>
        <taxon>Sphingobacteriia</taxon>
        <taxon>Sphingobacteriales</taxon>
        <taxon>Sphingobacteriaceae</taxon>
        <taxon>Pedobacter</taxon>
    </lineage>
</organism>
<dbReference type="PANTHER" id="PTHR34220">
    <property type="entry name" value="SENSOR HISTIDINE KINASE YPDA"/>
    <property type="match status" value="1"/>
</dbReference>
<dbReference type="eggNOG" id="COG2972">
    <property type="taxonomic scope" value="Bacteria"/>
</dbReference>
<dbReference type="PANTHER" id="PTHR34220:SF7">
    <property type="entry name" value="SENSOR HISTIDINE KINASE YPDA"/>
    <property type="match status" value="1"/>
</dbReference>